<keyword evidence="4" id="KW-1185">Reference proteome</keyword>
<dbReference type="PRINTS" id="PR02065">
    <property type="entry name" value="PROTEINDPCD"/>
</dbReference>
<evidence type="ECO:0000313" key="4">
    <source>
        <dbReference type="Proteomes" id="UP000179807"/>
    </source>
</evidence>
<protein>
    <recommendedName>
        <fullName evidence="2">Protein DPCD</fullName>
    </recommendedName>
</protein>
<dbReference type="OrthoDB" id="10256139at2759"/>
<dbReference type="Proteomes" id="UP000179807">
    <property type="component" value="Unassembled WGS sequence"/>
</dbReference>
<evidence type="ECO:0000256" key="1">
    <source>
        <dbReference type="ARBA" id="ARBA00010597"/>
    </source>
</evidence>
<dbReference type="GeneID" id="94828354"/>
<dbReference type="PANTHER" id="PTHR31921">
    <property type="entry name" value="PROTEIN DPCD"/>
    <property type="match status" value="1"/>
</dbReference>
<dbReference type="PANTHER" id="PTHR31921:SF1">
    <property type="entry name" value="PROTEIN DPCD"/>
    <property type="match status" value="1"/>
</dbReference>
<dbReference type="AlphaFoldDB" id="A0A1J4JTR0"/>
<reference evidence="3" key="1">
    <citation type="submission" date="2016-10" db="EMBL/GenBank/DDBJ databases">
        <authorList>
            <person name="Benchimol M."/>
            <person name="Almeida L.G."/>
            <person name="Vasconcelos A.T."/>
            <person name="Perreira-Neves A."/>
            <person name="Rosa I.A."/>
            <person name="Tasca T."/>
            <person name="Bogo M.R."/>
            <person name="de Souza W."/>
        </authorList>
    </citation>
    <scope>NUCLEOTIDE SEQUENCE [LARGE SCALE GENOMIC DNA]</scope>
    <source>
        <strain evidence="3">K</strain>
    </source>
</reference>
<dbReference type="InterPro" id="IPR026224">
    <property type="entry name" value="DPCD"/>
</dbReference>
<sequence>MTLKKPDATAYKVGGYKQIMYVDAKTGNDVMEVCELDTGILVARRERSKTIYGATSQWECTYGQIPSEKKEIETIELSSKNPIFFRQDTPNQWSWRVRNIPYPPENYEVTVDEAKNQIVVRTRNKKYFKRIDAPNGEKMVPSEVNWNWNFNALVITHNKPPRVIAQDKDMQQWRAKLPCKEDNEPDCKTQ</sequence>
<dbReference type="EMBL" id="MLAK01000893">
    <property type="protein sequence ID" value="OHT01824.1"/>
    <property type="molecule type" value="Genomic_DNA"/>
</dbReference>
<comment type="caution">
    <text evidence="3">The sequence shown here is derived from an EMBL/GenBank/DDBJ whole genome shotgun (WGS) entry which is preliminary data.</text>
</comment>
<gene>
    <name evidence="3" type="ORF">TRFO_07388</name>
</gene>
<dbReference type="RefSeq" id="XP_068354960.1">
    <property type="nucleotide sequence ID" value="XM_068493650.1"/>
</dbReference>
<evidence type="ECO:0000256" key="2">
    <source>
        <dbReference type="ARBA" id="ARBA00020330"/>
    </source>
</evidence>
<proteinExistence type="inferred from homology"/>
<dbReference type="Pfam" id="PF14913">
    <property type="entry name" value="DPCD"/>
    <property type="match status" value="1"/>
</dbReference>
<organism evidence="3 4">
    <name type="scientific">Tritrichomonas foetus</name>
    <dbReference type="NCBI Taxonomy" id="1144522"/>
    <lineage>
        <taxon>Eukaryota</taxon>
        <taxon>Metamonada</taxon>
        <taxon>Parabasalia</taxon>
        <taxon>Tritrichomonadida</taxon>
        <taxon>Tritrichomonadidae</taxon>
        <taxon>Tritrichomonas</taxon>
    </lineage>
</organism>
<evidence type="ECO:0000313" key="3">
    <source>
        <dbReference type="EMBL" id="OHT01824.1"/>
    </source>
</evidence>
<comment type="similarity">
    <text evidence="1">Belongs to the DPCD family.</text>
</comment>
<name>A0A1J4JTR0_9EUKA</name>
<accession>A0A1J4JTR0</accession>
<dbReference type="VEuPathDB" id="TrichDB:TRFO_07388"/>